<name>A0A9X2KLG6_9SPHN</name>
<keyword evidence="2" id="KW-0503">Monooxygenase</keyword>
<comment type="similarity">
    <text evidence="1 2">Belongs to the cytochrome P450 family.</text>
</comment>
<dbReference type="AlphaFoldDB" id="A0A9X2KLG6"/>
<dbReference type="PROSITE" id="PS00086">
    <property type="entry name" value="CYTOCHROME_P450"/>
    <property type="match status" value="1"/>
</dbReference>
<evidence type="ECO:0000313" key="3">
    <source>
        <dbReference type="EMBL" id="MCP3730602.1"/>
    </source>
</evidence>
<comment type="caution">
    <text evidence="3">The sequence shown here is derived from an EMBL/GenBank/DDBJ whole genome shotgun (WGS) entry which is preliminary data.</text>
</comment>
<accession>A0A9X2KLG6</accession>
<keyword evidence="2" id="KW-0408">Iron</keyword>
<dbReference type="PANTHER" id="PTHR46696:SF6">
    <property type="entry name" value="P450, PUTATIVE (EUROFUNG)-RELATED"/>
    <property type="match status" value="1"/>
</dbReference>
<dbReference type="InterPro" id="IPR036396">
    <property type="entry name" value="Cyt_P450_sf"/>
</dbReference>
<reference evidence="3" key="1">
    <citation type="submission" date="2022-05" db="EMBL/GenBank/DDBJ databases">
        <title>Sphingomonas sp. strain MG17 Genome sequencing and assembly.</title>
        <authorList>
            <person name="Kim I."/>
        </authorList>
    </citation>
    <scope>NUCLEOTIDE SEQUENCE</scope>
    <source>
        <strain evidence="3">MG17</strain>
    </source>
</reference>
<protein>
    <submittedName>
        <fullName evidence="3">Cytochrome P450</fullName>
    </submittedName>
</protein>
<dbReference type="InterPro" id="IPR017972">
    <property type="entry name" value="Cyt_P450_CS"/>
</dbReference>
<dbReference type="PRINTS" id="PR00359">
    <property type="entry name" value="BP450"/>
</dbReference>
<keyword evidence="4" id="KW-1185">Reference proteome</keyword>
<organism evidence="3 4">
    <name type="scientific">Sphingomonas tagetis</name>
    <dbReference type="NCBI Taxonomy" id="2949092"/>
    <lineage>
        <taxon>Bacteria</taxon>
        <taxon>Pseudomonadati</taxon>
        <taxon>Pseudomonadota</taxon>
        <taxon>Alphaproteobacteria</taxon>
        <taxon>Sphingomonadales</taxon>
        <taxon>Sphingomonadaceae</taxon>
        <taxon>Sphingomonas</taxon>
    </lineage>
</organism>
<proteinExistence type="inferred from homology"/>
<evidence type="ECO:0000256" key="2">
    <source>
        <dbReference type="RuleBase" id="RU000461"/>
    </source>
</evidence>
<dbReference type="GO" id="GO:0020037">
    <property type="term" value="F:heme binding"/>
    <property type="evidence" value="ECO:0007669"/>
    <property type="project" value="InterPro"/>
</dbReference>
<evidence type="ECO:0000313" key="4">
    <source>
        <dbReference type="Proteomes" id="UP001139451"/>
    </source>
</evidence>
<dbReference type="PRINTS" id="PR00385">
    <property type="entry name" value="P450"/>
</dbReference>
<gene>
    <name evidence="3" type="ORF">M9978_09200</name>
</gene>
<sequence length="419" mass="47379">MASAAEVPGTSGKRVIPDHVPAELVFEPRYEEPNTLFDPFIVTKDVYEELPPIFYWPRPSPGRYDGTWVVTHYDDIAKVYQDDSIFSAQDASNFQGTIGETFKILPQSVDAPVHGPYRKFLSPWFTPKIINAQDDQIGRVINGLIDGFIDKGECDVSHDFCRPFPVLVFLNLMGFPEDRVEDFLAWEYAILADKRDIESVRWGSRHAIDYLRSFIEEVRAEPNDKLASAIVHGEIDGRPLNDDEIIGMLFMLFLAGLDTVSGTTGLIFRRLALDTELQQKLRENPKLIPGAVDEFMRLFPIVNASRMAVKDHEIRGVKIKAGDFVMCYAMAGNFDPDVFKNPRETILARQPNRHFSFGSGAHLCLGQHLARREMRMGIAEFLRRIPPFTVKPGADLTVYPGQIAARHVPVVWDKDAITK</sequence>
<dbReference type="Proteomes" id="UP001139451">
    <property type="component" value="Unassembled WGS sequence"/>
</dbReference>
<keyword evidence="2" id="KW-0479">Metal-binding</keyword>
<keyword evidence="2" id="KW-0560">Oxidoreductase</keyword>
<dbReference type="Gene3D" id="1.10.630.10">
    <property type="entry name" value="Cytochrome P450"/>
    <property type="match status" value="1"/>
</dbReference>
<evidence type="ECO:0000256" key="1">
    <source>
        <dbReference type="ARBA" id="ARBA00010617"/>
    </source>
</evidence>
<dbReference type="InterPro" id="IPR001128">
    <property type="entry name" value="Cyt_P450"/>
</dbReference>
<dbReference type="RefSeq" id="WP_254292726.1">
    <property type="nucleotide sequence ID" value="NZ_JAMLDX010000005.1"/>
</dbReference>
<keyword evidence="2" id="KW-0349">Heme</keyword>
<dbReference type="Pfam" id="PF00067">
    <property type="entry name" value="p450"/>
    <property type="match status" value="1"/>
</dbReference>
<dbReference type="GO" id="GO:0016705">
    <property type="term" value="F:oxidoreductase activity, acting on paired donors, with incorporation or reduction of molecular oxygen"/>
    <property type="evidence" value="ECO:0007669"/>
    <property type="project" value="InterPro"/>
</dbReference>
<dbReference type="InterPro" id="IPR002397">
    <property type="entry name" value="Cyt_P450_B"/>
</dbReference>
<dbReference type="PANTHER" id="PTHR46696">
    <property type="entry name" value="P450, PUTATIVE (EUROFUNG)-RELATED"/>
    <property type="match status" value="1"/>
</dbReference>
<dbReference type="GO" id="GO:0005506">
    <property type="term" value="F:iron ion binding"/>
    <property type="evidence" value="ECO:0007669"/>
    <property type="project" value="InterPro"/>
</dbReference>
<dbReference type="GO" id="GO:0004497">
    <property type="term" value="F:monooxygenase activity"/>
    <property type="evidence" value="ECO:0007669"/>
    <property type="project" value="UniProtKB-KW"/>
</dbReference>
<dbReference type="EMBL" id="JAMLDX010000005">
    <property type="protein sequence ID" value="MCP3730602.1"/>
    <property type="molecule type" value="Genomic_DNA"/>
</dbReference>
<dbReference type="SUPFAM" id="SSF48264">
    <property type="entry name" value="Cytochrome P450"/>
    <property type="match status" value="1"/>
</dbReference>